<organism evidence="2">
    <name type="scientific">Culex pipiens</name>
    <name type="common">House mosquito</name>
    <dbReference type="NCBI Taxonomy" id="7175"/>
    <lineage>
        <taxon>Eukaryota</taxon>
        <taxon>Metazoa</taxon>
        <taxon>Ecdysozoa</taxon>
        <taxon>Arthropoda</taxon>
        <taxon>Hexapoda</taxon>
        <taxon>Insecta</taxon>
        <taxon>Pterygota</taxon>
        <taxon>Neoptera</taxon>
        <taxon>Endopterygota</taxon>
        <taxon>Diptera</taxon>
        <taxon>Nematocera</taxon>
        <taxon>Culicoidea</taxon>
        <taxon>Culicidae</taxon>
        <taxon>Culicinae</taxon>
        <taxon>Culicini</taxon>
        <taxon>Culex</taxon>
        <taxon>Culex</taxon>
    </lineage>
</organism>
<reference evidence="2" key="1">
    <citation type="submission" date="2021-05" db="EMBL/GenBank/DDBJ databases">
        <authorList>
            <person name="Alioto T."/>
            <person name="Alioto T."/>
            <person name="Gomez Garrido J."/>
        </authorList>
    </citation>
    <scope>NUCLEOTIDE SEQUENCE</scope>
</reference>
<feature type="region of interest" description="Disordered" evidence="1">
    <location>
        <begin position="1"/>
        <end position="51"/>
    </location>
</feature>
<feature type="compositionally biased region" description="Polar residues" evidence="1">
    <location>
        <begin position="1"/>
        <end position="12"/>
    </location>
</feature>
<evidence type="ECO:0000313" key="2">
    <source>
        <dbReference type="EMBL" id="CAG6508583.1"/>
    </source>
</evidence>
<feature type="compositionally biased region" description="Basic and acidic residues" evidence="1">
    <location>
        <begin position="21"/>
        <end position="35"/>
    </location>
</feature>
<sequence length="113" mass="13171">MRTEMLKQSSIPRVSAVAASSDKRLNWSNQREVHKSSPSVPPSHPIPFQTRTISGHFMPQRRFCEHQVNSAPAEMRCRKFFVRGQLVDRRCLYRRRLCFQGIHLQRSFSSTNA</sequence>
<dbReference type="EMBL" id="HBUE01262795">
    <property type="protein sequence ID" value="CAG6559939.1"/>
    <property type="molecule type" value="Transcribed_RNA"/>
</dbReference>
<accession>A0A8D8DB34</accession>
<name>A0A8D8DB34_CULPI</name>
<dbReference type="EMBL" id="HBUE01157671">
    <property type="protein sequence ID" value="CAG6508583.1"/>
    <property type="molecule type" value="Transcribed_RNA"/>
</dbReference>
<evidence type="ECO:0000256" key="1">
    <source>
        <dbReference type="SAM" id="MobiDB-lite"/>
    </source>
</evidence>
<protein>
    <submittedName>
        <fullName evidence="2">(northern house mosquito) hypothetical protein</fullName>
    </submittedName>
</protein>
<proteinExistence type="predicted"/>
<dbReference type="AlphaFoldDB" id="A0A8D8DB34"/>